<keyword evidence="6" id="KW-0436">Ligase</keyword>
<evidence type="ECO:0000313" key="7">
    <source>
        <dbReference type="Proteomes" id="UP000317315"/>
    </source>
</evidence>
<keyword evidence="5" id="KW-0460">Magnesium</keyword>
<comment type="catalytic activity">
    <reaction evidence="5">
        <text>(6S)-5-formyl-5,6,7,8-tetrahydrofolate + ATP = (6R)-5,10-methenyltetrahydrofolate + ADP + phosphate</text>
        <dbReference type="Rhea" id="RHEA:10488"/>
        <dbReference type="ChEBI" id="CHEBI:30616"/>
        <dbReference type="ChEBI" id="CHEBI:43474"/>
        <dbReference type="ChEBI" id="CHEBI:57455"/>
        <dbReference type="ChEBI" id="CHEBI:57457"/>
        <dbReference type="ChEBI" id="CHEBI:456216"/>
        <dbReference type="EC" id="6.3.3.2"/>
    </reaction>
</comment>
<keyword evidence="7" id="KW-1185">Reference proteome</keyword>
<dbReference type="PANTHER" id="PTHR23407:SF1">
    <property type="entry name" value="5-FORMYLTETRAHYDROFOLATE CYCLO-LIGASE"/>
    <property type="match status" value="1"/>
</dbReference>
<keyword evidence="5" id="KW-0479">Metal-binding</keyword>
<dbReference type="Proteomes" id="UP000317315">
    <property type="component" value="Unassembled WGS sequence"/>
</dbReference>
<dbReference type="GO" id="GO:0005524">
    <property type="term" value="F:ATP binding"/>
    <property type="evidence" value="ECO:0007669"/>
    <property type="project" value="UniProtKB-KW"/>
</dbReference>
<keyword evidence="3 4" id="KW-0067">ATP-binding</keyword>
<sequence length="189" mass="22183">MKFQIRHRIRQRRLLLTEDEREKLSRRLIERLSNLLSLIPHAESFLFFYPIKGEPNLLPLAEKLLRLEKTVSFPKVEGKELIPISISSLRELTPGKFNIPEPPMDVKRVVKSIDVVFVPGLAFDLFGYRIGYGGGFYDRFLSKNRSSKKIGVCFSFQLFSELPHDPFDVPVDYIVTDKNWTRRKEWRQS</sequence>
<evidence type="ECO:0000313" key="6">
    <source>
        <dbReference type="EMBL" id="SMO45175.1"/>
    </source>
</evidence>
<evidence type="ECO:0000256" key="2">
    <source>
        <dbReference type="ARBA" id="ARBA00022741"/>
    </source>
</evidence>
<dbReference type="GO" id="GO:0035999">
    <property type="term" value="P:tetrahydrofolate interconversion"/>
    <property type="evidence" value="ECO:0007669"/>
    <property type="project" value="TreeGrafter"/>
</dbReference>
<feature type="binding site" evidence="4">
    <location>
        <position position="54"/>
    </location>
    <ligand>
        <name>substrate</name>
    </ligand>
</feature>
<dbReference type="PIRSF" id="PIRSF006806">
    <property type="entry name" value="FTHF_cligase"/>
    <property type="match status" value="1"/>
</dbReference>
<dbReference type="RefSeq" id="WP_142934330.1">
    <property type="nucleotide sequence ID" value="NZ_FXTM01000005.1"/>
</dbReference>
<evidence type="ECO:0000256" key="1">
    <source>
        <dbReference type="ARBA" id="ARBA00010638"/>
    </source>
</evidence>
<dbReference type="Gene3D" id="3.40.50.10420">
    <property type="entry name" value="NagB/RpiA/CoA transferase-like"/>
    <property type="match status" value="1"/>
</dbReference>
<comment type="cofactor">
    <cofactor evidence="5">
        <name>Mg(2+)</name>
        <dbReference type="ChEBI" id="CHEBI:18420"/>
    </cofactor>
</comment>
<dbReference type="EC" id="6.3.3.2" evidence="5"/>
<dbReference type="InterPro" id="IPR002698">
    <property type="entry name" value="FTHF_cligase"/>
</dbReference>
<dbReference type="InterPro" id="IPR024185">
    <property type="entry name" value="FTHF_cligase-like_sf"/>
</dbReference>
<organism evidence="6 7">
    <name type="scientific">Balnearium lithotrophicum</name>
    <dbReference type="NCBI Taxonomy" id="223788"/>
    <lineage>
        <taxon>Bacteria</taxon>
        <taxon>Pseudomonadati</taxon>
        <taxon>Aquificota</taxon>
        <taxon>Aquificia</taxon>
        <taxon>Desulfurobacteriales</taxon>
        <taxon>Desulfurobacteriaceae</taxon>
        <taxon>Balnearium</taxon>
    </lineage>
</organism>
<dbReference type="InterPro" id="IPR037171">
    <property type="entry name" value="NagB/RpiA_transferase-like"/>
</dbReference>
<dbReference type="GO" id="GO:0009396">
    <property type="term" value="P:folic acid-containing compound biosynthetic process"/>
    <property type="evidence" value="ECO:0007669"/>
    <property type="project" value="TreeGrafter"/>
</dbReference>
<feature type="binding site" evidence="4">
    <location>
        <begin position="2"/>
        <end position="6"/>
    </location>
    <ligand>
        <name>ATP</name>
        <dbReference type="ChEBI" id="CHEBI:30616"/>
    </ligand>
</feature>
<feature type="binding site" evidence="4">
    <location>
        <begin position="129"/>
        <end position="137"/>
    </location>
    <ligand>
        <name>ATP</name>
        <dbReference type="ChEBI" id="CHEBI:30616"/>
    </ligand>
</feature>
<dbReference type="EMBL" id="FXTM01000005">
    <property type="protein sequence ID" value="SMO45175.1"/>
    <property type="molecule type" value="Genomic_DNA"/>
</dbReference>
<dbReference type="GO" id="GO:0046872">
    <property type="term" value="F:metal ion binding"/>
    <property type="evidence" value="ECO:0007669"/>
    <property type="project" value="UniProtKB-KW"/>
</dbReference>
<proteinExistence type="inferred from homology"/>
<evidence type="ECO:0000256" key="4">
    <source>
        <dbReference type="PIRSR" id="PIRSR006806-1"/>
    </source>
</evidence>
<evidence type="ECO:0000256" key="5">
    <source>
        <dbReference type="RuleBase" id="RU361279"/>
    </source>
</evidence>
<protein>
    <recommendedName>
        <fullName evidence="5">5-formyltetrahydrofolate cyclo-ligase</fullName>
        <ecNumber evidence="5">6.3.3.2</ecNumber>
    </recommendedName>
</protein>
<comment type="similarity">
    <text evidence="1 5">Belongs to the 5-formyltetrahydrofolate cyclo-ligase family.</text>
</comment>
<dbReference type="OrthoDB" id="9801938at2"/>
<name>A0A521BDI9_9BACT</name>
<dbReference type="AlphaFoldDB" id="A0A521BDI9"/>
<evidence type="ECO:0000256" key="3">
    <source>
        <dbReference type="ARBA" id="ARBA00022840"/>
    </source>
</evidence>
<reference evidence="6 7" key="1">
    <citation type="submission" date="2017-05" db="EMBL/GenBank/DDBJ databases">
        <authorList>
            <person name="Varghese N."/>
            <person name="Submissions S."/>
        </authorList>
    </citation>
    <scope>NUCLEOTIDE SEQUENCE [LARGE SCALE GENOMIC DNA]</scope>
    <source>
        <strain evidence="6 7">DSM 16304</strain>
    </source>
</reference>
<gene>
    <name evidence="6" type="ORF">SAMN06269117_1058</name>
</gene>
<dbReference type="GO" id="GO:0030272">
    <property type="term" value="F:5-formyltetrahydrofolate cyclo-ligase activity"/>
    <property type="evidence" value="ECO:0007669"/>
    <property type="project" value="UniProtKB-EC"/>
</dbReference>
<dbReference type="Pfam" id="PF01812">
    <property type="entry name" value="5-FTHF_cyc-lig"/>
    <property type="match status" value="1"/>
</dbReference>
<dbReference type="SUPFAM" id="SSF100950">
    <property type="entry name" value="NagB/RpiA/CoA transferase-like"/>
    <property type="match status" value="1"/>
</dbReference>
<keyword evidence="2 4" id="KW-0547">Nucleotide-binding</keyword>
<dbReference type="PANTHER" id="PTHR23407">
    <property type="entry name" value="ATPASE INHIBITOR/5-FORMYLTETRAHYDROFOLATE CYCLO-LIGASE"/>
    <property type="match status" value="1"/>
</dbReference>
<dbReference type="NCBIfam" id="TIGR02727">
    <property type="entry name" value="MTHFS_bact"/>
    <property type="match status" value="1"/>
</dbReference>
<accession>A0A521BDI9</accession>